<reference evidence="2 3" key="1">
    <citation type="submission" date="2016-07" db="EMBL/GenBank/DDBJ databases">
        <title>Pervasive Adenine N6-methylation of Active Genes in Fungi.</title>
        <authorList>
            <consortium name="DOE Joint Genome Institute"/>
            <person name="Mondo S.J."/>
            <person name="Dannebaum R.O."/>
            <person name="Kuo R.C."/>
            <person name="Labutti K."/>
            <person name="Haridas S."/>
            <person name="Kuo A."/>
            <person name="Salamov A."/>
            <person name="Ahrendt S.R."/>
            <person name="Lipzen A."/>
            <person name="Sullivan W."/>
            <person name="Andreopoulos W.B."/>
            <person name="Clum A."/>
            <person name="Lindquist E."/>
            <person name="Daum C."/>
            <person name="Ramamoorthy G.K."/>
            <person name="Gryganskyi A."/>
            <person name="Culley D."/>
            <person name="Magnuson J.K."/>
            <person name="James T.Y."/>
            <person name="O'Malley M.A."/>
            <person name="Stajich J.E."/>
            <person name="Spatafora J.W."/>
            <person name="Visel A."/>
            <person name="Grigoriev I.V."/>
        </authorList>
    </citation>
    <scope>NUCLEOTIDE SEQUENCE [LARGE SCALE GENOMIC DNA]</scope>
    <source>
        <strain evidence="2 3">NRRL 1336</strain>
    </source>
</reference>
<feature type="region of interest" description="Disordered" evidence="1">
    <location>
        <begin position="1"/>
        <end position="77"/>
    </location>
</feature>
<feature type="region of interest" description="Disordered" evidence="1">
    <location>
        <begin position="148"/>
        <end position="236"/>
    </location>
</feature>
<dbReference type="AlphaFoldDB" id="A0A1X2IV29"/>
<evidence type="ECO:0000313" key="3">
    <source>
        <dbReference type="Proteomes" id="UP000193560"/>
    </source>
</evidence>
<feature type="compositionally biased region" description="Basic and acidic residues" evidence="1">
    <location>
        <begin position="1"/>
        <end position="33"/>
    </location>
</feature>
<dbReference type="Proteomes" id="UP000193560">
    <property type="component" value="Unassembled WGS sequence"/>
</dbReference>
<proteinExistence type="predicted"/>
<gene>
    <name evidence="2" type="ORF">BCR42DRAFT_406690</name>
</gene>
<protein>
    <submittedName>
        <fullName evidence="2">Uncharacterized protein</fullName>
    </submittedName>
</protein>
<dbReference type="OrthoDB" id="2270831at2759"/>
<keyword evidence="3" id="KW-1185">Reference proteome</keyword>
<evidence type="ECO:0000313" key="2">
    <source>
        <dbReference type="EMBL" id="ORZ22644.1"/>
    </source>
</evidence>
<comment type="caution">
    <text evidence="2">The sequence shown here is derived from an EMBL/GenBank/DDBJ whole genome shotgun (WGS) entry which is preliminary data.</text>
</comment>
<evidence type="ECO:0000256" key="1">
    <source>
        <dbReference type="SAM" id="MobiDB-lite"/>
    </source>
</evidence>
<feature type="compositionally biased region" description="Low complexity" evidence="1">
    <location>
        <begin position="212"/>
        <end position="228"/>
    </location>
</feature>
<feature type="compositionally biased region" description="Basic and acidic residues" evidence="1">
    <location>
        <begin position="68"/>
        <end position="77"/>
    </location>
</feature>
<accession>A0A1X2IV29</accession>
<organism evidence="2 3">
    <name type="scientific">Absidia repens</name>
    <dbReference type="NCBI Taxonomy" id="90262"/>
    <lineage>
        <taxon>Eukaryota</taxon>
        <taxon>Fungi</taxon>
        <taxon>Fungi incertae sedis</taxon>
        <taxon>Mucoromycota</taxon>
        <taxon>Mucoromycotina</taxon>
        <taxon>Mucoromycetes</taxon>
        <taxon>Mucorales</taxon>
        <taxon>Cunninghamellaceae</taxon>
        <taxon>Absidia</taxon>
    </lineage>
</organism>
<dbReference type="EMBL" id="MCGE01000004">
    <property type="protein sequence ID" value="ORZ22644.1"/>
    <property type="molecule type" value="Genomic_DNA"/>
</dbReference>
<feature type="compositionally biased region" description="Polar residues" evidence="1">
    <location>
        <begin position="148"/>
        <end position="184"/>
    </location>
</feature>
<name>A0A1X2IV29_9FUNG</name>
<sequence>MVDKGEQHSEQYSKELPSRPDNDKSLNSRKEQEQETLNDFHPLHPAAVPTRTQQQRHRRNLRLSGQVDVDKGSLPRHNFSEERRDSWIDRINCSTKNAIRRTSMMAAVDEKKLIDKVADSINDYGDLHQNDSWTDKVMSFLFPSMGLDSSSTNSDDTEPASTDQIQQQERTNDRNSWSAITKGTMNEVDKSATNKHPNANTGDKVYDDTLENKQNQEQQQLDLNDQTQWPPLNTVD</sequence>